<reference evidence="1 2" key="1">
    <citation type="journal article" date="2016" name="Genome Announc.">
        <title>Draft Genome Sequence of the Rumen Methanogen Methanobrevibacter olleyae YLM1.</title>
        <authorList>
            <person name="Kelly W.J."/>
            <person name="Li D."/>
            <person name="Lambie S.C."/>
            <person name="Cox F."/>
            <person name="Attwood G.T."/>
            <person name="Altermann E."/>
            <person name="Leahy S.C."/>
        </authorList>
    </citation>
    <scope>NUCLEOTIDE SEQUENCE [LARGE SCALE GENOMIC DNA]</scope>
    <source>
        <strain evidence="1 2">YLM1</strain>
    </source>
</reference>
<dbReference type="PATRIC" id="fig|294671.3.peg.284"/>
<accession>A0A126QXF6</accession>
<dbReference type="GeneID" id="28488582"/>
<dbReference type="Proteomes" id="UP000066376">
    <property type="component" value="Chromosome"/>
</dbReference>
<dbReference type="AlphaFoldDB" id="A0A126QXF6"/>
<organism evidence="1 2">
    <name type="scientific">Methanobrevibacter olleyae</name>
    <dbReference type="NCBI Taxonomy" id="294671"/>
    <lineage>
        <taxon>Archaea</taxon>
        <taxon>Methanobacteriati</taxon>
        <taxon>Methanobacteriota</taxon>
        <taxon>Methanomada group</taxon>
        <taxon>Methanobacteria</taxon>
        <taxon>Methanobacteriales</taxon>
        <taxon>Methanobacteriaceae</taxon>
        <taxon>Methanobrevibacter</taxon>
    </lineage>
</organism>
<name>A0A126QXF6_METOL</name>
<gene>
    <name evidence="1" type="ORF">YLM1_0283</name>
</gene>
<keyword evidence="2" id="KW-1185">Reference proteome</keyword>
<dbReference type="EMBL" id="CP014265">
    <property type="protein sequence ID" value="AMK14843.1"/>
    <property type="molecule type" value="Genomic_DNA"/>
</dbReference>
<dbReference type="STRING" id="294671.YLM1_0283"/>
<protein>
    <submittedName>
        <fullName evidence="1">Uncharacterized protein</fullName>
    </submittedName>
</protein>
<proteinExistence type="predicted"/>
<dbReference type="RefSeq" id="WP_067145599.1">
    <property type="nucleotide sequence ID" value="NZ_CP014265.1"/>
</dbReference>
<evidence type="ECO:0000313" key="1">
    <source>
        <dbReference type="EMBL" id="AMK14843.1"/>
    </source>
</evidence>
<sequence>MDLANEKFLKRVNLSNQQKQLNKMFEEEGLTDEILEKQIQLNKERHEFDINDPTETLYVDKEGNLFVQ</sequence>
<reference evidence="2" key="2">
    <citation type="submission" date="2016-02" db="EMBL/GenBank/DDBJ databases">
        <title>The draft genome sequence of the rumen methanogen Methanobrevibacter olleyae YLM1.</title>
        <authorList>
            <consortium name="New Zealand Agricultural Greenhouse Gas Research Centre/Pastoral Greenhouse Gas Research Consortium"/>
            <person name="Kelly W.J."/>
            <person name="Li D."/>
            <person name="Lambie S.C."/>
            <person name="Attwood G.T."/>
            <person name="Altermann E."/>
            <person name="Leahy S.C."/>
        </authorList>
    </citation>
    <scope>NUCLEOTIDE SEQUENCE [LARGE SCALE GENOMIC DNA]</scope>
    <source>
        <strain evidence="2">YLM1</strain>
    </source>
</reference>
<evidence type="ECO:0000313" key="2">
    <source>
        <dbReference type="Proteomes" id="UP000066376"/>
    </source>
</evidence>
<dbReference type="KEGG" id="mol:YLM1_0283"/>